<dbReference type="eggNOG" id="ENOG5032R4V">
    <property type="taxonomic scope" value="Bacteria"/>
</dbReference>
<dbReference type="EMBL" id="ADFR01000016">
    <property type="protein sequence ID" value="EFC05299.1"/>
    <property type="molecule type" value="Genomic_DNA"/>
</dbReference>
<feature type="transmembrane region" description="Helical" evidence="1">
    <location>
        <begin position="154"/>
        <end position="172"/>
    </location>
</feature>
<dbReference type="OrthoDB" id="2012082at2"/>
<dbReference type="RefSeq" id="WP_006627693.1">
    <property type="nucleotide sequence ID" value="NZ_ADFR01000016.1"/>
</dbReference>
<keyword evidence="3" id="KW-1185">Reference proteome</keyword>
<sequence length="456" mass="53283">MSKSYFKYLYQSKKILWNFLTLVFFAISFTPVLSDMEDGVLRLKTIVTVALSLSLILCFVLPAILFSVYQRRRSSDQYFALPLNRRTILVSTIGFAWFFVLMNWLGVTVLAHILMNAGFLQKWPLLILYMALAIGVLLLVNSLVFLVANNVFDGIIMTIAYFFIFFIVLFLEKSFTSSIIAGQGDWGVGWLGEVYLLFSPVMMIINDYLRVFMTMGSIYDFYPAWFTISLLVMYGLVALIGLRRYFICRSSENAELVSNDPMAYPLIIHVYLGGLMFALAFQYWKMERFLIVLSLLLLLLAYVIAMFVYRRKIALSRNNVIVFVLTMAIGFGFAFMGMHTKGFGLANQYQLKVGETLIYEINNDDYRTRNIHIRIPTHEFSKYQEVIDMMEKYRKEEINQYYQLNSDKKVYGYLRVRNDTKTDKFANLYRYAMHRTLNEKEIEILKKYPSIVEFEK</sequence>
<feature type="transmembrane region" description="Helical" evidence="1">
    <location>
        <begin position="320"/>
        <end position="338"/>
    </location>
</feature>
<proteinExistence type="predicted"/>
<organism evidence="2 3">
    <name type="scientific">Bulleidia extructa W1219</name>
    <dbReference type="NCBI Taxonomy" id="679192"/>
    <lineage>
        <taxon>Bacteria</taxon>
        <taxon>Bacillati</taxon>
        <taxon>Bacillota</taxon>
        <taxon>Erysipelotrichia</taxon>
        <taxon>Erysipelotrichales</taxon>
        <taxon>Erysipelotrichaceae</taxon>
        <taxon>Bulleidia</taxon>
    </lineage>
</organism>
<feature type="transmembrane region" description="Helical" evidence="1">
    <location>
        <begin position="126"/>
        <end position="148"/>
    </location>
</feature>
<name>D2MQN0_9FIRM</name>
<feature type="transmembrane region" description="Helical" evidence="1">
    <location>
        <begin position="225"/>
        <end position="242"/>
    </location>
</feature>
<feature type="transmembrane region" description="Helical" evidence="1">
    <location>
        <begin position="263"/>
        <end position="283"/>
    </location>
</feature>
<gene>
    <name evidence="2" type="ORF">HMPREF9013_0583</name>
</gene>
<feature type="transmembrane region" description="Helical" evidence="1">
    <location>
        <begin position="289"/>
        <end position="308"/>
    </location>
</feature>
<keyword evidence="1" id="KW-0812">Transmembrane</keyword>
<feature type="transmembrane region" description="Helical" evidence="1">
    <location>
        <begin position="46"/>
        <end position="68"/>
    </location>
</feature>
<protein>
    <submittedName>
        <fullName evidence="2">Uncharacterized protein</fullName>
    </submittedName>
</protein>
<reference evidence="3" key="1">
    <citation type="submission" date="2009-12" db="EMBL/GenBank/DDBJ databases">
        <title>Sequence of Clostridiales genomosp. BVAB3 str. UPII9-5.</title>
        <authorList>
            <person name="Madupu R."/>
            <person name="Durkin A.S."/>
            <person name="Torralba M."/>
            <person name="Methe B."/>
            <person name="Sutton G.G."/>
            <person name="Strausberg R.L."/>
            <person name="Nelson K.E."/>
        </authorList>
    </citation>
    <scope>NUCLEOTIDE SEQUENCE [LARGE SCALE GENOMIC DNA]</scope>
    <source>
        <strain evidence="3">W1219</strain>
    </source>
</reference>
<feature type="transmembrane region" description="Helical" evidence="1">
    <location>
        <begin position="184"/>
        <end position="205"/>
    </location>
</feature>
<evidence type="ECO:0000256" key="1">
    <source>
        <dbReference type="SAM" id="Phobius"/>
    </source>
</evidence>
<feature type="transmembrane region" description="Helical" evidence="1">
    <location>
        <begin position="15"/>
        <end position="34"/>
    </location>
</feature>
<accession>D2MQN0</accession>
<keyword evidence="1" id="KW-0472">Membrane</keyword>
<dbReference type="AlphaFoldDB" id="D2MQN0"/>
<keyword evidence="1" id="KW-1133">Transmembrane helix</keyword>
<feature type="transmembrane region" description="Helical" evidence="1">
    <location>
        <begin position="88"/>
        <end position="114"/>
    </location>
</feature>
<dbReference type="STRING" id="679192.HMPREF9013_0583"/>
<comment type="caution">
    <text evidence="2">The sequence shown here is derived from an EMBL/GenBank/DDBJ whole genome shotgun (WGS) entry which is preliminary data.</text>
</comment>
<evidence type="ECO:0000313" key="2">
    <source>
        <dbReference type="EMBL" id="EFC05299.1"/>
    </source>
</evidence>
<evidence type="ECO:0000313" key="3">
    <source>
        <dbReference type="Proteomes" id="UP000005017"/>
    </source>
</evidence>
<dbReference type="Proteomes" id="UP000005017">
    <property type="component" value="Unassembled WGS sequence"/>
</dbReference>